<gene>
    <name evidence="1" type="ORF">B1526_0056</name>
</gene>
<organism evidence="1 2">
    <name type="scientific">Bifidobacterium criceti</name>
    <dbReference type="NCBI Taxonomy" id="1960969"/>
    <lineage>
        <taxon>Bacteria</taxon>
        <taxon>Bacillati</taxon>
        <taxon>Actinomycetota</taxon>
        <taxon>Actinomycetes</taxon>
        <taxon>Bifidobacteriales</taxon>
        <taxon>Bifidobacteriaceae</taxon>
        <taxon>Bifidobacterium</taxon>
    </lineage>
</organism>
<reference evidence="1 2" key="1">
    <citation type="journal article" date="2017" name="ISME J.">
        <title>Unveiling bifidobacterial biogeography across the mammalian branch of the tree of life.</title>
        <authorList>
            <person name="Milani C."/>
            <person name="Mangifesta M."/>
            <person name="Mancabelli L."/>
            <person name="Lugli G.A."/>
            <person name="James K."/>
            <person name="Duranti S."/>
            <person name="Turroni F."/>
            <person name="Ferrario C."/>
            <person name="Ossiprandi M.C."/>
            <person name="van Sinderen D."/>
            <person name="Ventura M."/>
        </authorList>
    </citation>
    <scope>NUCLEOTIDE SEQUENCE [LARGE SCALE GENOMIC DNA]</scope>
    <source>
        <strain evidence="2">Ham19E</strain>
    </source>
</reference>
<dbReference type="AlphaFoldDB" id="A0A2A2EJG3"/>
<protein>
    <submittedName>
        <fullName evidence="1">Uncharacterized protein</fullName>
    </submittedName>
</protein>
<evidence type="ECO:0000313" key="2">
    <source>
        <dbReference type="Proteomes" id="UP000218399"/>
    </source>
</evidence>
<name>A0A2A2EJG3_9BIFI</name>
<dbReference type="EMBL" id="MVOH01000001">
    <property type="protein sequence ID" value="PAU69075.1"/>
    <property type="molecule type" value="Genomic_DNA"/>
</dbReference>
<sequence length="48" mass="5441">MNGEREYSERDQELLTMIGMDEEQALADERMAESETIPDDLTGCRSSS</sequence>
<evidence type="ECO:0000313" key="1">
    <source>
        <dbReference type="EMBL" id="PAU69075.1"/>
    </source>
</evidence>
<proteinExistence type="predicted"/>
<keyword evidence="2" id="KW-1185">Reference proteome</keyword>
<dbReference type="OrthoDB" id="3234009at2"/>
<dbReference type="Proteomes" id="UP000218399">
    <property type="component" value="Unassembled WGS sequence"/>
</dbReference>
<dbReference type="RefSeq" id="WP_157908645.1">
    <property type="nucleotide sequence ID" value="NZ_MVOH01000001.1"/>
</dbReference>
<accession>A0A2A2EJG3</accession>
<comment type="caution">
    <text evidence="1">The sequence shown here is derived from an EMBL/GenBank/DDBJ whole genome shotgun (WGS) entry which is preliminary data.</text>
</comment>